<dbReference type="GO" id="GO:0007165">
    <property type="term" value="P:signal transduction"/>
    <property type="evidence" value="ECO:0007669"/>
    <property type="project" value="UniProtKB-KW"/>
</dbReference>
<organism evidence="6 7">
    <name type="scientific">Paradevosia shaoguanensis</name>
    <dbReference type="NCBI Taxonomy" id="1335043"/>
    <lineage>
        <taxon>Bacteria</taxon>
        <taxon>Pseudomonadati</taxon>
        <taxon>Pseudomonadota</taxon>
        <taxon>Alphaproteobacteria</taxon>
        <taxon>Hyphomicrobiales</taxon>
        <taxon>Devosiaceae</taxon>
        <taxon>Paradevosia</taxon>
    </lineage>
</organism>
<dbReference type="InterPro" id="IPR004089">
    <property type="entry name" value="MCPsignal_dom"/>
</dbReference>
<keyword evidence="4" id="KW-1133">Transmembrane helix</keyword>
<dbReference type="SUPFAM" id="SSF58104">
    <property type="entry name" value="Methyl-accepting chemotaxis protein (MCP) signaling domain"/>
    <property type="match status" value="1"/>
</dbReference>
<dbReference type="GO" id="GO:0016020">
    <property type="term" value="C:membrane"/>
    <property type="evidence" value="ECO:0007669"/>
    <property type="project" value="InterPro"/>
</dbReference>
<dbReference type="Pfam" id="PF00015">
    <property type="entry name" value="MCPsignal"/>
    <property type="match status" value="1"/>
</dbReference>
<evidence type="ECO:0000256" key="3">
    <source>
        <dbReference type="PROSITE-ProRule" id="PRU00284"/>
    </source>
</evidence>
<dbReference type="AlphaFoldDB" id="A0AA41QR46"/>
<keyword evidence="1 3" id="KW-0807">Transducer</keyword>
<gene>
    <name evidence="6" type="ORF">ML536_20240</name>
</gene>
<dbReference type="RefSeq" id="WP_281737122.1">
    <property type="nucleotide sequence ID" value="NZ_JAKETQ010000004.1"/>
</dbReference>
<keyword evidence="4" id="KW-0812">Transmembrane</keyword>
<dbReference type="SMART" id="SM00283">
    <property type="entry name" value="MA"/>
    <property type="match status" value="1"/>
</dbReference>
<dbReference type="EMBL" id="JALAZD010000004">
    <property type="protein sequence ID" value="MCI0129170.1"/>
    <property type="molecule type" value="Genomic_DNA"/>
</dbReference>
<reference evidence="6" key="1">
    <citation type="submission" date="2022-03" db="EMBL/GenBank/DDBJ databases">
        <title>The complete genome sequence of a Methyloterrigena soli.</title>
        <authorList>
            <person name="Zi Z."/>
        </authorList>
    </citation>
    <scope>NUCLEOTIDE SEQUENCE</scope>
    <source>
        <strain evidence="6">M48</strain>
    </source>
</reference>
<dbReference type="GO" id="GO:0004888">
    <property type="term" value="F:transmembrane signaling receptor activity"/>
    <property type="evidence" value="ECO:0007669"/>
    <property type="project" value="InterPro"/>
</dbReference>
<evidence type="ECO:0000256" key="2">
    <source>
        <dbReference type="ARBA" id="ARBA00029447"/>
    </source>
</evidence>
<feature type="domain" description="Methyl-accepting transducer" evidence="5">
    <location>
        <begin position="231"/>
        <end position="472"/>
    </location>
</feature>
<dbReference type="InterPro" id="IPR004090">
    <property type="entry name" value="Chemotax_Me-accpt_rcpt"/>
</dbReference>
<dbReference type="PANTHER" id="PTHR32089:SF112">
    <property type="entry name" value="LYSOZYME-LIKE PROTEIN-RELATED"/>
    <property type="match status" value="1"/>
</dbReference>
<keyword evidence="4" id="KW-0472">Membrane</keyword>
<dbReference type="GO" id="GO:0006935">
    <property type="term" value="P:chemotaxis"/>
    <property type="evidence" value="ECO:0007669"/>
    <property type="project" value="InterPro"/>
</dbReference>
<evidence type="ECO:0000313" key="7">
    <source>
        <dbReference type="Proteomes" id="UP001156140"/>
    </source>
</evidence>
<dbReference type="Gene3D" id="1.10.287.950">
    <property type="entry name" value="Methyl-accepting chemotaxis protein"/>
    <property type="match status" value="1"/>
</dbReference>
<evidence type="ECO:0000313" key="6">
    <source>
        <dbReference type="EMBL" id="MCI0129170.1"/>
    </source>
</evidence>
<keyword evidence="7" id="KW-1185">Reference proteome</keyword>
<sequence>MQGQSGARPILVNAVWFGAVILAVAASLLFGPLAGAATALVLSLAAAFLLLAQWRHASQAAHSEVARLRENVDQAHDRSTALLAGLAALDHPFLLSDADGTILAVSGGLAELAPTLVPGAKAGGFAAASGLVTLAGHRYQAHRSANAGGSALELVPAGHYIADDDLDAFGQALIGGQTGFRFEAGSVKASPALAVLNEGLEAIDRGVAGIGRLLEGEDIGPQRGNGGIDALANGVRDALLMLDGAREEEAQAREIAERKLHKVGELVEAYHQQAQRLAVTAAEARADAGKANASVAAGRDAASRARDTGKEVRSLAGNADQAARRTFAAIGGVDAVTTQIARMVNSIEDVSFRTNLIALNAAVEAARAGEKGAGFAVVAEEVRTLAQIANRSAREIRELVGRGQAQSGQGVAETEMLQKMIAEIDQHLRNLGNETDTIAQVLDEGSSALLRLENQVSQVGDAAGRTLGASRA</sequence>
<feature type="transmembrane region" description="Helical" evidence="4">
    <location>
        <begin position="12"/>
        <end position="30"/>
    </location>
</feature>
<comment type="similarity">
    <text evidence="2">Belongs to the methyl-accepting chemotaxis (MCP) protein family.</text>
</comment>
<dbReference type="Proteomes" id="UP001156140">
    <property type="component" value="Unassembled WGS sequence"/>
</dbReference>
<evidence type="ECO:0000259" key="5">
    <source>
        <dbReference type="PROSITE" id="PS50111"/>
    </source>
</evidence>
<protein>
    <submittedName>
        <fullName evidence="6">Methyl-accepting chemotaxis protein</fullName>
    </submittedName>
</protein>
<dbReference type="PANTHER" id="PTHR32089">
    <property type="entry name" value="METHYL-ACCEPTING CHEMOTAXIS PROTEIN MCPB"/>
    <property type="match status" value="1"/>
</dbReference>
<name>A0AA41QR46_9HYPH</name>
<comment type="caution">
    <text evidence="6">The sequence shown here is derived from an EMBL/GenBank/DDBJ whole genome shotgun (WGS) entry which is preliminary data.</text>
</comment>
<evidence type="ECO:0000256" key="1">
    <source>
        <dbReference type="ARBA" id="ARBA00023224"/>
    </source>
</evidence>
<dbReference type="PROSITE" id="PS50111">
    <property type="entry name" value="CHEMOTAXIS_TRANSDUC_2"/>
    <property type="match status" value="1"/>
</dbReference>
<dbReference type="PRINTS" id="PR00260">
    <property type="entry name" value="CHEMTRNSDUCR"/>
</dbReference>
<accession>A0AA41QR46</accession>
<evidence type="ECO:0000256" key="4">
    <source>
        <dbReference type="SAM" id="Phobius"/>
    </source>
</evidence>
<proteinExistence type="inferred from homology"/>